<evidence type="ECO:0000256" key="4">
    <source>
        <dbReference type="ARBA" id="ARBA00023295"/>
    </source>
</evidence>
<dbReference type="Gene3D" id="3.20.110.10">
    <property type="entry name" value="Glycoside hydrolase 38, N terminal domain"/>
    <property type="match status" value="1"/>
</dbReference>
<keyword evidence="2" id="KW-0479">Metal-binding</keyword>
<dbReference type="InterPro" id="IPR054723">
    <property type="entry name" value="Ams1-like_N"/>
</dbReference>
<dbReference type="SUPFAM" id="SSF88713">
    <property type="entry name" value="Glycoside hydrolase/deacetylase"/>
    <property type="match status" value="1"/>
</dbReference>
<dbReference type="EMBL" id="BSSQ01000004">
    <property type="protein sequence ID" value="GLX66701.1"/>
    <property type="molecule type" value="Genomic_DNA"/>
</dbReference>
<sequence length="1014" mass="115378">MNTRKEIQYQVEKLLKLKQNYFYKKLSIVEFAYFVTGERLSYSDIGSHSFETIRPGERWGSNWTYAWLRGTIVTPKEAAGKRLVVLADFGSEATLYVNGKVSGALDLQHDDVTLTRNAREGETFELAAEAYAGHSDRQPVLGTSYLCLFQEEVYQFFLDLECLWQVLQHTDANALRASEINRCLTEVIAAFDLGLQDDKLVDQANNCRKRMEPLLACVNGSTSPLLFLMGQSHLDIAWLWPIEETKRKIARTMSNQLALMDEYPDYTYVQSQPYLFRIVKDLYPELYSRIKQKVEDGRIIPEGGMWVESDTNLAGGESLIRQFLHGKRFFMEEFGKDNHMLWLPDVFGYSGNMPQIMKGCGIAYFASVKMFQTYENAADPFPYNTFLWEGIDGSEILTHLLDYGDYPIRVNPSFLIQQWNDRMQKDGISTRLVQFGHGDGGGGANRDDLEFLRRLGDLEGVPRTKHGSPIDYFEDQINRGIPDAKYVGELYYPAHRGTYTTQAKLKRFNRKTEIGFREFELWAAAAQLFRQNPYPYKEMDGLWKQLLLHHFHDILPGTSIHRVHEEAQAELVKLHETIYEMADEAKASLVDEQQDGVTVFNPLSWNRKGLVALPNGVSAIAGRSGQPLAVQWHDGIGYARLETPSMGWTAYASIAETQAELVDSVAAVCATNSRLENELMAIDMNNRGEIVNMVDKKTGMEWAAGPCNVMAMYRDQPSAFDAWEIDRRYRDSQVELEEPAEITVTANGPLFACVRVVRRLNQSTLIQDIRIEAGSRRVEFHTTVEWQEKNKMLRVDFPVRLHAHESMQEIQFGYVKRPTHASRPHDADRFEVNQHKWTALAETGRGFALLNDCKYGVAVKGNTLSMALLRSPSFPDESSDLGTHQFTYAFMFWEGSFQESGVIQEAYELNYPLSAVRGAGPDGELSLIQIDRSSILAETVKLAEDGSGDWIVRLYESTGSATRCEVRASLSYSKVMETNMLEENQAELPAVDDRIQLHFRPFEVKTIRLVQIGI</sequence>
<dbReference type="InterPro" id="IPR027291">
    <property type="entry name" value="Glyco_hydro_38_N_sf"/>
</dbReference>
<dbReference type="InterPro" id="IPR011013">
    <property type="entry name" value="Gal_mutarotase_sf_dom"/>
</dbReference>
<keyword evidence="4" id="KW-0326">Glycosidase</keyword>
<name>A0ABQ6GBL0_9BACL</name>
<keyword evidence="7" id="KW-1185">Reference proteome</keyword>
<evidence type="ECO:0000313" key="7">
    <source>
        <dbReference type="Proteomes" id="UP001157114"/>
    </source>
</evidence>
<dbReference type="Gene3D" id="2.60.40.2220">
    <property type="match status" value="1"/>
</dbReference>
<dbReference type="PANTHER" id="PTHR46017">
    <property type="entry name" value="ALPHA-MANNOSIDASE 2C1"/>
    <property type="match status" value="1"/>
</dbReference>
<dbReference type="InterPro" id="IPR000602">
    <property type="entry name" value="Glyco_hydro_38_N"/>
</dbReference>
<reference evidence="6 7" key="1">
    <citation type="submission" date="2023-03" db="EMBL/GenBank/DDBJ databases">
        <title>Draft genome sequence of the bacteria which degrade cell wall of Tricholomamatutake.</title>
        <authorList>
            <person name="Konishi Y."/>
            <person name="Fukuta Y."/>
            <person name="Shirasaka N."/>
        </authorList>
    </citation>
    <scope>NUCLEOTIDE SEQUENCE [LARGE SCALE GENOMIC DNA]</scope>
    <source>
        <strain evidence="7">mu1</strain>
    </source>
</reference>
<organism evidence="6 7">
    <name type="scientific">Paenibacillus glycanilyticus</name>
    <dbReference type="NCBI Taxonomy" id="126569"/>
    <lineage>
        <taxon>Bacteria</taxon>
        <taxon>Bacillati</taxon>
        <taxon>Bacillota</taxon>
        <taxon>Bacilli</taxon>
        <taxon>Bacillales</taxon>
        <taxon>Paenibacillaceae</taxon>
        <taxon>Paenibacillus</taxon>
    </lineage>
</organism>
<dbReference type="InterPro" id="IPR011682">
    <property type="entry name" value="Glyco_hydro_38_C"/>
</dbReference>
<evidence type="ECO:0000259" key="5">
    <source>
        <dbReference type="SMART" id="SM00872"/>
    </source>
</evidence>
<dbReference type="Pfam" id="PF17677">
    <property type="entry name" value="Glyco_hydro38C2"/>
    <property type="match status" value="1"/>
</dbReference>
<dbReference type="Pfam" id="PF22907">
    <property type="entry name" value="Ams1-like_1st"/>
    <property type="match status" value="1"/>
</dbReference>
<evidence type="ECO:0000313" key="6">
    <source>
        <dbReference type="EMBL" id="GLX66701.1"/>
    </source>
</evidence>
<dbReference type="Gene3D" id="2.70.98.30">
    <property type="entry name" value="Golgi alpha-mannosidase II, domain 4"/>
    <property type="match status" value="1"/>
</dbReference>
<proteinExistence type="inferred from homology"/>
<dbReference type="Pfam" id="PF07748">
    <property type="entry name" value="Glyco_hydro_38C"/>
    <property type="match status" value="1"/>
</dbReference>
<feature type="domain" description="Glycoside hydrolase family 38 central" evidence="5">
    <location>
        <begin position="493"/>
        <end position="571"/>
    </location>
</feature>
<dbReference type="Pfam" id="PF09261">
    <property type="entry name" value="Alpha-mann_mid"/>
    <property type="match status" value="1"/>
</dbReference>
<accession>A0ABQ6GBL0</accession>
<dbReference type="InterPro" id="IPR037094">
    <property type="entry name" value="Glyco_hydro_38_cen_sf"/>
</dbReference>
<dbReference type="CDD" id="cd10789">
    <property type="entry name" value="GH38N_AMII_ER_cytosolic"/>
    <property type="match status" value="1"/>
</dbReference>
<dbReference type="SUPFAM" id="SSF88688">
    <property type="entry name" value="Families 57/38 glycoside transferase middle domain"/>
    <property type="match status" value="1"/>
</dbReference>
<dbReference type="SMART" id="SM00872">
    <property type="entry name" value="Alpha-mann_mid"/>
    <property type="match status" value="1"/>
</dbReference>
<comment type="similarity">
    <text evidence="1">Belongs to the glycosyl hydrolase 38 family.</text>
</comment>
<evidence type="ECO:0000256" key="1">
    <source>
        <dbReference type="ARBA" id="ARBA00009792"/>
    </source>
</evidence>
<dbReference type="InterPro" id="IPR028995">
    <property type="entry name" value="Glyco_hydro_57/38_cen_sf"/>
</dbReference>
<evidence type="ECO:0000256" key="3">
    <source>
        <dbReference type="ARBA" id="ARBA00022801"/>
    </source>
</evidence>
<dbReference type="InterPro" id="IPR041147">
    <property type="entry name" value="GH38_C"/>
</dbReference>
<gene>
    <name evidence="6" type="ORF">MU1_10450</name>
</gene>
<dbReference type="InterPro" id="IPR015341">
    <property type="entry name" value="Glyco_hydro_38_cen"/>
</dbReference>
<dbReference type="SUPFAM" id="SSF74650">
    <property type="entry name" value="Galactose mutarotase-like"/>
    <property type="match status" value="1"/>
</dbReference>
<keyword evidence="3" id="KW-0378">Hydrolase</keyword>
<evidence type="ECO:0000256" key="2">
    <source>
        <dbReference type="ARBA" id="ARBA00022723"/>
    </source>
</evidence>
<dbReference type="InterPro" id="IPR011330">
    <property type="entry name" value="Glyco_hydro/deAcase_b/a-brl"/>
</dbReference>
<protein>
    <submittedName>
        <fullName evidence="6">Alpha-mannosidase</fullName>
    </submittedName>
</protein>
<dbReference type="Gene3D" id="1.20.1270.50">
    <property type="entry name" value="Glycoside hydrolase family 38, central domain"/>
    <property type="match status" value="1"/>
</dbReference>
<dbReference type="Proteomes" id="UP001157114">
    <property type="component" value="Unassembled WGS sequence"/>
</dbReference>
<dbReference type="PANTHER" id="PTHR46017:SF1">
    <property type="entry name" value="ALPHA-MANNOSIDASE 2C1"/>
    <property type="match status" value="1"/>
</dbReference>
<dbReference type="RefSeq" id="WP_284237416.1">
    <property type="nucleotide sequence ID" value="NZ_BSSQ01000004.1"/>
</dbReference>
<comment type="caution">
    <text evidence="6">The sequence shown here is derived from an EMBL/GenBank/DDBJ whole genome shotgun (WGS) entry which is preliminary data.</text>
</comment>
<dbReference type="Pfam" id="PF01074">
    <property type="entry name" value="Glyco_hydro_38N"/>
    <property type="match status" value="1"/>
</dbReference>